<dbReference type="AlphaFoldDB" id="A0A917HXF3"/>
<reference evidence="2" key="1">
    <citation type="journal article" date="2014" name="Int. J. Syst. Evol. Microbiol.">
        <title>Complete genome sequence of Corynebacterium casei LMG S-19264T (=DSM 44701T), isolated from a smear-ripened cheese.</title>
        <authorList>
            <consortium name="US DOE Joint Genome Institute (JGI-PGF)"/>
            <person name="Walter F."/>
            <person name="Albersmeier A."/>
            <person name="Kalinowski J."/>
            <person name="Ruckert C."/>
        </authorList>
    </citation>
    <scope>NUCLEOTIDE SEQUENCE</scope>
    <source>
        <strain evidence="2">CGMCC 1.15763</strain>
    </source>
</reference>
<accession>A0A917HXF3</accession>
<dbReference type="EMBL" id="BMJW01000001">
    <property type="protein sequence ID" value="GGG95834.1"/>
    <property type="molecule type" value="Genomic_DNA"/>
</dbReference>
<reference evidence="2" key="2">
    <citation type="submission" date="2020-09" db="EMBL/GenBank/DDBJ databases">
        <authorList>
            <person name="Sun Q."/>
            <person name="Zhou Y."/>
        </authorList>
    </citation>
    <scope>NUCLEOTIDE SEQUENCE</scope>
    <source>
        <strain evidence="2">CGMCC 1.15763</strain>
    </source>
</reference>
<proteinExistence type="predicted"/>
<protein>
    <recommendedName>
        <fullName evidence="4">DoxX-like family protein</fullName>
    </recommendedName>
</protein>
<name>A0A917HXF3_9FLAO</name>
<evidence type="ECO:0008006" key="4">
    <source>
        <dbReference type="Google" id="ProtNLM"/>
    </source>
</evidence>
<evidence type="ECO:0000313" key="2">
    <source>
        <dbReference type="EMBL" id="GGG95834.1"/>
    </source>
</evidence>
<feature type="transmembrane region" description="Helical" evidence="1">
    <location>
        <begin position="45"/>
        <end position="63"/>
    </location>
</feature>
<keyword evidence="3" id="KW-1185">Reference proteome</keyword>
<dbReference type="RefSeq" id="WP_188598349.1">
    <property type="nucleotide sequence ID" value="NZ_BMJW01000001.1"/>
</dbReference>
<dbReference type="Proteomes" id="UP000633278">
    <property type="component" value="Unassembled WGS sequence"/>
</dbReference>
<sequence>MKTAELLKKLLVKLPSVVMAVIFIQNGLTKVFNSGQLDKVIKNQTVLILVGVLLLIATCLFLFQKTLLIGTVFLSLYMCFIVCVHLYKGKPIEVTALIIVATIFAAYLRKPELFYQDKLNTQNH</sequence>
<keyword evidence="1" id="KW-0472">Membrane</keyword>
<evidence type="ECO:0000256" key="1">
    <source>
        <dbReference type="SAM" id="Phobius"/>
    </source>
</evidence>
<feature type="transmembrane region" description="Helical" evidence="1">
    <location>
        <begin position="69"/>
        <end position="87"/>
    </location>
</feature>
<feature type="transmembrane region" description="Helical" evidence="1">
    <location>
        <begin position="94"/>
        <end position="110"/>
    </location>
</feature>
<organism evidence="2 3">
    <name type="scientific">Polaribacter pacificus</name>
    <dbReference type="NCBI Taxonomy" id="1775173"/>
    <lineage>
        <taxon>Bacteria</taxon>
        <taxon>Pseudomonadati</taxon>
        <taxon>Bacteroidota</taxon>
        <taxon>Flavobacteriia</taxon>
        <taxon>Flavobacteriales</taxon>
        <taxon>Flavobacteriaceae</taxon>
    </lineage>
</organism>
<feature type="transmembrane region" description="Helical" evidence="1">
    <location>
        <begin position="6"/>
        <end position="24"/>
    </location>
</feature>
<comment type="caution">
    <text evidence="2">The sequence shown here is derived from an EMBL/GenBank/DDBJ whole genome shotgun (WGS) entry which is preliminary data.</text>
</comment>
<gene>
    <name evidence="2" type="ORF">GCM10011416_11880</name>
</gene>
<evidence type="ECO:0000313" key="3">
    <source>
        <dbReference type="Proteomes" id="UP000633278"/>
    </source>
</evidence>
<keyword evidence="1" id="KW-1133">Transmembrane helix</keyword>
<keyword evidence="1" id="KW-0812">Transmembrane</keyword>